<dbReference type="AlphaFoldDB" id="B4HXT7"/>
<sequence length="84" mass="9258">MTTRTHCPSSGDLVGGSRTQFAQICRRTKGTRACAATDKRTDCRTVAFRRAAHGVAISGSRILQDCVLHEQLNSSPEMYAKVMW</sequence>
<dbReference type="HOGENOM" id="CLU_2529873_0_0_1"/>
<evidence type="ECO:0000313" key="2">
    <source>
        <dbReference type="Proteomes" id="UP000001292"/>
    </source>
</evidence>
<organism evidence="2">
    <name type="scientific">Drosophila sechellia</name>
    <name type="common">Fruit fly</name>
    <dbReference type="NCBI Taxonomy" id="7238"/>
    <lineage>
        <taxon>Eukaryota</taxon>
        <taxon>Metazoa</taxon>
        <taxon>Ecdysozoa</taxon>
        <taxon>Arthropoda</taxon>
        <taxon>Hexapoda</taxon>
        <taxon>Insecta</taxon>
        <taxon>Pterygota</taxon>
        <taxon>Neoptera</taxon>
        <taxon>Endopterygota</taxon>
        <taxon>Diptera</taxon>
        <taxon>Brachycera</taxon>
        <taxon>Muscomorpha</taxon>
        <taxon>Ephydroidea</taxon>
        <taxon>Drosophilidae</taxon>
        <taxon>Drosophila</taxon>
        <taxon>Sophophora</taxon>
    </lineage>
</organism>
<keyword evidence="2" id="KW-1185">Reference proteome</keyword>
<name>B4HXT7_DROSE</name>
<dbReference type="Proteomes" id="UP000001292">
    <property type="component" value="Unassembled WGS sequence"/>
</dbReference>
<evidence type="ECO:0000313" key="1">
    <source>
        <dbReference type="EMBL" id="EDW51867.1"/>
    </source>
</evidence>
<accession>B4HXT7</accession>
<proteinExistence type="predicted"/>
<dbReference type="EMBL" id="CH480818">
    <property type="protein sequence ID" value="EDW51867.1"/>
    <property type="molecule type" value="Genomic_DNA"/>
</dbReference>
<gene>
    <name evidence="1" type="primary">Dsec\GM16167</name>
    <name evidence="1" type="ORF">Dsec_GM16167</name>
</gene>
<protein>
    <submittedName>
        <fullName evidence="1">GM16167</fullName>
    </submittedName>
</protein>
<reference evidence="1 2" key="1">
    <citation type="journal article" date="2007" name="Nature">
        <title>Evolution of genes and genomes on the Drosophila phylogeny.</title>
        <authorList>
            <consortium name="Drosophila 12 Genomes Consortium"/>
            <person name="Clark A.G."/>
            <person name="Eisen M.B."/>
            <person name="Smith D.R."/>
            <person name="Bergman C.M."/>
            <person name="Oliver B."/>
            <person name="Markow T.A."/>
            <person name="Kaufman T.C."/>
            <person name="Kellis M."/>
            <person name="Gelbart W."/>
            <person name="Iyer V.N."/>
            <person name="Pollard D.A."/>
            <person name="Sackton T.B."/>
            <person name="Larracuente A.M."/>
            <person name="Singh N.D."/>
            <person name="Abad J.P."/>
            <person name="Abt D.N."/>
            <person name="Adryan B."/>
            <person name="Aguade M."/>
            <person name="Akashi H."/>
            <person name="Anderson W.W."/>
            <person name="Aquadro C.F."/>
            <person name="Ardell D.H."/>
            <person name="Arguello R."/>
            <person name="Artieri C.G."/>
            <person name="Barbash D.A."/>
            <person name="Barker D."/>
            <person name="Barsanti P."/>
            <person name="Batterham P."/>
            <person name="Batzoglou S."/>
            <person name="Begun D."/>
            <person name="Bhutkar A."/>
            <person name="Blanco E."/>
            <person name="Bosak S.A."/>
            <person name="Bradley R.K."/>
            <person name="Brand A.D."/>
            <person name="Brent M.R."/>
            <person name="Brooks A.N."/>
            <person name="Brown R.H."/>
            <person name="Butlin R.K."/>
            <person name="Caggese C."/>
            <person name="Calvi B.R."/>
            <person name="Bernardo de Carvalho A."/>
            <person name="Caspi A."/>
            <person name="Castrezana S."/>
            <person name="Celniker S.E."/>
            <person name="Chang J.L."/>
            <person name="Chapple C."/>
            <person name="Chatterji S."/>
            <person name="Chinwalla A."/>
            <person name="Civetta A."/>
            <person name="Clifton S.W."/>
            <person name="Comeron J.M."/>
            <person name="Costello J.C."/>
            <person name="Coyne J.A."/>
            <person name="Daub J."/>
            <person name="David R.G."/>
            <person name="Delcher A.L."/>
            <person name="Delehaunty K."/>
            <person name="Do C.B."/>
            <person name="Ebling H."/>
            <person name="Edwards K."/>
            <person name="Eickbush T."/>
            <person name="Evans J.D."/>
            <person name="Filipski A."/>
            <person name="Findeiss S."/>
            <person name="Freyhult E."/>
            <person name="Fulton L."/>
            <person name="Fulton R."/>
            <person name="Garcia A.C."/>
            <person name="Gardiner A."/>
            <person name="Garfield D.A."/>
            <person name="Garvin B.E."/>
            <person name="Gibson G."/>
            <person name="Gilbert D."/>
            <person name="Gnerre S."/>
            <person name="Godfrey J."/>
            <person name="Good R."/>
            <person name="Gotea V."/>
            <person name="Gravely B."/>
            <person name="Greenberg A.J."/>
            <person name="Griffiths-Jones S."/>
            <person name="Gross S."/>
            <person name="Guigo R."/>
            <person name="Gustafson E.A."/>
            <person name="Haerty W."/>
            <person name="Hahn M.W."/>
            <person name="Halligan D.L."/>
            <person name="Halpern A.L."/>
            <person name="Halter G.M."/>
            <person name="Han M.V."/>
            <person name="Heger A."/>
            <person name="Hillier L."/>
            <person name="Hinrichs A.S."/>
            <person name="Holmes I."/>
            <person name="Hoskins R.A."/>
            <person name="Hubisz M.J."/>
            <person name="Hultmark D."/>
            <person name="Huntley M.A."/>
            <person name="Jaffe D.B."/>
            <person name="Jagadeeshan S."/>
            <person name="Jeck W.R."/>
            <person name="Johnson J."/>
            <person name="Jones C.D."/>
            <person name="Jordan W.C."/>
            <person name="Karpen G.H."/>
            <person name="Kataoka E."/>
            <person name="Keightley P.D."/>
            <person name="Kheradpour P."/>
            <person name="Kirkness E.F."/>
            <person name="Koerich L.B."/>
            <person name="Kristiansen K."/>
            <person name="Kudrna D."/>
            <person name="Kulathinal R.J."/>
            <person name="Kumar S."/>
            <person name="Kwok R."/>
            <person name="Lander E."/>
            <person name="Langley C.H."/>
            <person name="Lapoint R."/>
            <person name="Lazzaro B.P."/>
            <person name="Lee S.J."/>
            <person name="Levesque L."/>
            <person name="Li R."/>
            <person name="Lin C.F."/>
            <person name="Lin M.F."/>
            <person name="Lindblad-Toh K."/>
            <person name="Llopart A."/>
            <person name="Long M."/>
            <person name="Low L."/>
            <person name="Lozovsky E."/>
            <person name="Lu J."/>
            <person name="Luo M."/>
            <person name="Machado C.A."/>
            <person name="Makalowski W."/>
            <person name="Marzo M."/>
            <person name="Matsuda M."/>
            <person name="Matzkin L."/>
            <person name="McAllister B."/>
            <person name="McBride C.S."/>
            <person name="McKernan B."/>
            <person name="McKernan K."/>
            <person name="Mendez-Lago M."/>
            <person name="Minx P."/>
            <person name="Mollenhauer M.U."/>
            <person name="Montooth K."/>
            <person name="Mount S.M."/>
            <person name="Mu X."/>
            <person name="Myers E."/>
            <person name="Negre B."/>
            <person name="Newfeld S."/>
            <person name="Nielsen R."/>
            <person name="Noor M.A."/>
            <person name="O'Grady P."/>
            <person name="Pachter L."/>
            <person name="Papaceit M."/>
            <person name="Parisi M.J."/>
            <person name="Parisi M."/>
            <person name="Parts L."/>
            <person name="Pedersen J.S."/>
            <person name="Pesole G."/>
            <person name="Phillippy A.M."/>
            <person name="Ponting C.P."/>
            <person name="Pop M."/>
            <person name="Porcelli D."/>
            <person name="Powell J.R."/>
            <person name="Prohaska S."/>
            <person name="Pruitt K."/>
            <person name="Puig M."/>
            <person name="Quesneville H."/>
            <person name="Ram K.R."/>
            <person name="Rand D."/>
            <person name="Rasmussen M.D."/>
            <person name="Reed L.K."/>
            <person name="Reenan R."/>
            <person name="Reily A."/>
            <person name="Remington K.A."/>
            <person name="Rieger T.T."/>
            <person name="Ritchie M.G."/>
            <person name="Robin C."/>
            <person name="Rogers Y.H."/>
            <person name="Rohde C."/>
            <person name="Rozas J."/>
            <person name="Rubenfield M.J."/>
            <person name="Ruiz A."/>
            <person name="Russo S."/>
            <person name="Salzberg S.L."/>
            <person name="Sanchez-Gracia A."/>
            <person name="Saranga D.J."/>
            <person name="Sato H."/>
            <person name="Schaeffer S.W."/>
            <person name="Schatz M.C."/>
            <person name="Schlenke T."/>
            <person name="Schwartz R."/>
            <person name="Segarra C."/>
            <person name="Singh R.S."/>
            <person name="Sirot L."/>
            <person name="Sirota M."/>
            <person name="Sisneros N.B."/>
            <person name="Smith C.D."/>
            <person name="Smith T.F."/>
            <person name="Spieth J."/>
            <person name="Stage D.E."/>
            <person name="Stark A."/>
            <person name="Stephan W."/>
            <person name="Strausberg R.L."/>
            <person name="Strempel S."/>
            <person name="Sturgill D."/>
            <person name="Sutton G."/>
            <person name="Sutton G.G."/>
            <person name="Tao W."/>
            <person name="Teichmann S."/>
            <person name="Tobari Y.N."/>
            <person name="Tomimura Y."/>
            <person name="Tsolas J.M."/>
            <person name="Valente V.L."/>
            <person name="Venter E."/>
            <person name="Venter J.C."/>
            <person name="Vicario S."/>
            <person name="Vieira F.G."/>
            <person name="Vilella A.J."/>
            <person name="Villasante A."/>
            <person name="Walenz B."/>
            <person name="Wang J."/>
            <person name="Wasserman M."/>
            <person name="Watts T."/>
            <person name="Wilson D."/>
            <person name="Wilson R.K."/>
            <person name="Wing R.A."/>
            <person name="Wolfner M.F."/>
            <person name="Wong A."/>
            <person name="Wong G.K."/>
            <person name="Wu C.I."/>
            <person name="Wu G."/>
            <person name="Yamamoto D."/>
            <person name="Yang H.P."/>
            <person name="Yang S.P."/>
            <person name="Yorke J.A."/>
            <person name="Yoshida K."/>
            <person name="Zdobnov E."/>
            <person name="Zhang P."/>
            <person name="Zhang Y."/>
            <person name="Zimin A.V."/>
            <person name="Baldwin J."/>
            <person name="Abdouelleil A."/>
            <person name="Abdulkadir J."/>
            <person name="Abebe A."/>
            <person name="Abera B."/>
            <person name="Abreu J."/>
            <person name="Acer S.C."/>
            <person name="Aftuck L."/>
            <person name="Alexander A."/>
            <person name="An P."/>
            <person name="Anderson E."/>
            <person name="Anderson S."/>
            <person name="Arachi H."/>
            <person name="Azer M."/>
            <person name="Bachantsang P."/>
            <person name="Barry A."/>
            <person name="Bayul T."/>
            <person name="Berlin A."/>
            <person name="Bessette D."/>
            <person name="Bloom T."/>
            <person name="Blye J."/>
            <person name="Boguslavskiy L."/>
            <person name="Bonnet C."/>
            <person name="Boukhgalter B."/>
            <person name="Bourzgui I."/>
            <person name="Brown A."/>
            <person name="Cahill P."/>
            <person name="Channer S."/>
            <person name="Cheshatsang Y."/>
            <person name="Chuda L."/>
            <person name="Citroen M."/>
            <person name="Collymore A."/>
            <person name="Cooke P."/>
            <person name="Costello M."/>
            <person name="D'Aco K."/>
            <person name="Daza R."/>
            <person name="De Haan G."/>
            <person name="DeGray S."/>
            <person name="DeMaso C."/>
            <person name="Dhargay N."/>
            <person name="Dooley K."/>
            <person name="Dooley E."/>
            <person name="Doricent M."/>
            <person name="Dorje P."/>
            <person name="Dorjee K."/>
            <person name="Dupes A."/>
            <person name="Elong R."/>
            <person name="Falk J."/>
            <person name="Farina A."/>
            <person name="Faro S."/>
            <person name="Ferguson D."/>
            <person name="Fisher S."/>
            <person name="Foley C.D."/>
            <person name="Franke A."/>
            <person name="Friedrich D."/>
            <person name="Gadbois L."/>
            <person name="Gearin G."/>
            <person name="Gearin C.R."/>
            <person name="Giannoukos G."/>
            <person name="Goode T."/>
            <person name="Graham J."/>
            <person name="Grandbois E."/>
            <person name="Grewal S."/>
            <person name="Gyaltsen K."/>
            <person name="Hafez N."/>
            <person name="Hagos B."/>
            <person name="Hall J."/>
            <person name="Henson C."/>
            <person name="Hollinger A."/>
            <person name="Honan T."/>
            <person name="Huard M.D."/>
            <person name="Hughes L."/>
            <person name="Hurhula B."/>
            <person name="Husby M.E."/>
            <person name="Kamat A."/>
            <person name="Kanga B."/>
            <person name="Kashin S."/>
            <person name="Khazanovich D."/>
            <person name="Kisner P."/>
            <person name="Lance K."/>
            <person name="Lara M."/>
            <person name="Lee W."/>
            <person name="Lennon N."/>
            <person name="Letendre F."/>
            <person name="LeVine R."/>
            <person name="Lipovsky A."/>
            <person name="Liu X."/>
            <person name="Liu J."/>
            <person name="Liu S."/>
            <person name="Lokyitsang T."/>
            <person name="Lokyitsang Y."/>
            <person name="Lubonja R."/>
            <person name="Lui A."/>
            <person name="MacDonald P."/>
            <person name="Magnisalis V."/>
            <person name="Maru K."/>
            <person name="Matthews C."/>
            <person name="McCusker W."/>
            <person name="McDonough S."/>
            <person name="Mehta T."/>
            <person name="Meldrim J."/>
            <person name="Meneus L."/>
            <person name="Mihai O."/>
            <person name="Mihalev A."/>
            <person name="Mihova T."/>
            <person name="Mittelman R."/>
            <person name="Mlenga V."/>
            <person name="Montmayeur A."/>
            <person name="Mulrain L."/>
            <person name="Navidi A."/>
            <person name="Naylor J."/>
            <person name="Negash T."/>
            <person name="Nguyen T."/>
            <person name="Nguyen N."/>
            <person name="Nicol R."/>
            <person name="Norbu C."/>
            <person name="Norbu N."/>
            <person name="Novod N."/>
            <person name="O'Neill B."/>
            <person name="Osman S."/>
            <person name="Markiewicz E."/>
            <person name="Oyono O.L."/>
            <person name="Patti C."/>
            <person name="Phunkhang P."/>
            <person name="Pierre F."/>
            <person name="Priest M."/>
            <person name="Raghuraman S."/>
            <person name="Rege F."/>
            <person name="Reyes R."/>
            <person name="Rise C."/>
            <person name="Rogov P."/>
            <person name="Ross K."/>
            <person name="Ryan E."/>
            <person name="Settipalli S."/>
            <person name="Shea T."/>
            <person name="Sherpa N."/>
            <person name="Shi L."/>
            <person name="Shih D."/>
            <person name="Sparrow T."/>
            <person name="Spaulding J."/>
            <person name="Stalker J."/>
            <person name="Stange-Thomann N."/>
            <person name="Stavropoulos S."/>
            <person name="Stone C."/>
            <person name="Strader C."/>
            <person name="Tesfaye S."/>
            <person name="Thomson T."/>
            <person name="Thoulutsang Y."/>
            <person name="Thoulutsang D."/>
            <person name="Topham K."/>
            <person name="Topping I."/>
            <person name="Tsamla T."/>
            <person name="Vassiliev H."/>
            <person name="Vo A."/>
            <person name="Wangchuk T."/>
            <person name="Wangdi T."/>
            <person name="Weiand M."/>
            <person name="Wilkinson J."/>
            <person name="Wilson A."/>
            <person name="Yadav S."/>
            <person name="Young G."/>
            <person name="Yu Q."/>
            <person name="Zembek L."/>
            <person name="Zhong D."/>
            <person name="Zimmer A."/>
            <person name="Zwirko Z."/>
            <person name="Jaffe D.B."/>
            <person name="Alvarez P."/>
            <person name="Brockman W."/>
            <person name="Butler J."/>
            <person name="Chin C."/>
            <person name="Gnerre S."/>
            <person name="Grabherr M."/>
            <person name="Kleber M."/>
            <person name="Mauceli E."/>
            <person name="MacCallum I."/>
        </authorList>
    </citation>
    <scope>NUCLEOTIDE SEQUENCE [LARGE SCALE GENOMIC DNA]</scope>
    <source>
        <strain evidence="2">Rob3c / Tucson 14021-0248.25</strain>
    </source>
</reference>